<dbReference type="GO" id="GO:0004016">
    <property type="term" value="F:adenylate cyclase activity"/>
    <property type="evidence" value="ECO:0007669"/>
    <property type="project" value="TreeGrafter"/>
</dbReference>
<dbReference type="Proteomes" id="UP000646776">
    <property type="component" value="Unassembled WGS sequence"/>
</dbReference>
<evidence type="ECO:0000259" key="4">
    <source>
        <dbReference type="PROSITE" id="PS50043"/>
    </source>
</evidence>
<feature type="domain" description="HTH luxR-type" evidence="4">
    <location>
        <begin position="859"/>
        <end position="922"/>
    </location>
</feature>
<dbReference type="PROSITE" id="PS50043">
    <property type="entry name" value="HTH_LUXR_2"/>
    <property type="match status" value="1"/>
</dbReference>
<dbReference type="GO" id="GO:0005524">
    <property type="term" value="F:ATP binding"/>
    <property type="evidence" value="ECO:0007669"/>
    <property type="project" value="UniProtKB-KW"/>
</dbReference>
<dbReference type="GO" id="GO:0006355">
    <property type="term" value="P:regulation of DNA-templated transcription"/>
    <property type="evidence" value="ECO:0007669"/>
    <property type="project" value="InterPro"/>
</dbReference>
<keyword evidence="1" id="KW-0547">Nucleotide-binding</keyword>
<reference evidence="5" key="2">
    <citation type="submission" date="2020-09" db="EMBL/GenBank/DDBJ databases">
        <authorList>
            <person name="Sun Q."/>
            <person name="Ohkuma M."/>
        </authorList>
    </citation>
    <scope>NUCLEOTIDE SEQUENCE</scope>
    <source>
        <strain evidence="5">JCM 4125</strain>
    </source>
</reference>
<evidence type="ECO:0000256" key="1">
    <source>
        <dbReference type="ARBA" id="ARBA00022741"/>
    </source>
</evidence>
<dbReference type="InterPro" id="IPR041664">
    <property type="entry name" value="AAA_16"/>
</dbReference>
<proteinExistence type="predicted"/>
<comment type="caution">
    <text evidence="5">The sequence shown here is derived from an EMBL/GenBank/DDBJ whole genome shotgun (WGS) entry which is preliminary data.</text>
</comment>
<name>A0A918LSP9_9ACTN</name>
<dbReference type="EMBL" id="BMSA01000004">
    <property type="protein sequence ID" value="GGT43974.1"/>
    <property type="molecule type" value="Genomic_DNA"/>
</dbReference>
<dbReference type="GO" id="GO:0005737">
    <property type="term" value="C:cytoplasm"/>
    <property type="evidence" value="ECO:0007669"/>
    <property type="project" value="TreeGrafter"/>
</dbReference>
<dbReference type="Pfam" id="PF13191">
    <property type="entry name" value="AAA_16"/>
    <property type="match status" value="1"/>
</dbReference>
<dbReference type="SUPFAM" id="SSF52540">
    <property type="entry name" value="P-loop containing nucleoside triphosphate hydrolases"/>
    <property type="match status" value="1"/>
</dbReference>
<dbReference type="InterPro" id="IPR000792">
    <property type="entry name" value="Tscrpt_reg_LuxR_C"/>
</dbReference>
<evidence type="ECO:0000256" key="2">
    <source>
        <dbReference type="ARBA" id="ARBA00022840"/>
    </source>
</evidence>
<dbReference type="CDD" id="cd06170">
    <property type="entry name" value="LuxR_C_like"/>
    <property type="match status" value="1"/>
</dbReference>
<dbReference type="Gene3D" id="1.10.10.10">
    <property type="entry name" value="Winged helix-like DNA-binding domain superfamily/Winged helix DNA-binding domain"/>
    <property type="match status" value="1"/>
</dbReference>
<keyword evidence="2" id="KW-0067">ATP-binding</keyword>
<dbReference type="AlphaFoldDB" id="A0A918LSP9"/>
<sequence>MIVGREPERERLRGLVHATRRGHSGALVLRGPGGIGRTALLDDLAHDVAPDVRVLRATGVESEAELPWAGLHQVLRPLLPGLDRLPEPQAVALRAAFGLGPDTVDTFLLSLGALSLLSDAGADSPAALLVDDAQWLDPASADVLVFIARRLETEGLAMVFAARDGARPFAAPDLPETVLRPLSPDDAETLLDRTAPRAVRGVRRRILREAEGSPLALHALPAALTDAQLGGGSPLPDHLPLEPRLRQIHLDSTAEVAERHGTVLLLAALQDDGDLTAILGAAGDRDAATAALYAAAAAGLIDLDQQRVRFRHPLVRSALYQAAPLGARHAAHRALARILDADDDRRVWHLAASTVGRDDTVAGLLANCGTRSRHAGRPVTAGHALRRAALFTTSSRARARWLVDAAACAWETAEPAQALSLLDEAEPLAHEPAARARAAQVRGLMTLVSGDPAHALRTLLDGARLVLDDDPPLAEEMLLTAARAAWAANRPRELARTALLLERTGRAATGRTPDRLRALLRRLAGPVSPGTPRAAVPAPGTEGSTDGTASPWYAAVGTPSRTPWAPDFLPHFTGGTESALEALREAVANLRRSGATGALPLTVLPLVSLQLITGQWTAAAAHAREALPAADESGQFTAGAQLRAVLAWTAAVRGEGDECRALADEALAVAAPRGSAVTLALVHWALGLNALAEGNAAGATRLLREVTTPGAPAEHVAIGRLALPDLVEAYARAGETGEARAALERFEHCAAPAEVPVLRTAWLRCRALLADDGTAEPDGADALFGAALDATAPSAFEAGRTHLLHGEWLRRARRVKAARDHLHQALHLFRGAGAAPWAEMASQELRAAGEQIGQPARGHTDTRTGLTPRETQIVRLAAEGKSNSDIAQQLFLSPRTVGHHLYKVFPKLGVTSRHQLRALRLDTPQTPAADLA</sequence>
<evidence type="ECO:0000256" key="3">
    <source>
        <dbReference type="SAM" id="MobiDB-lite"/>
    </source>
</evidence>
<keyword evidence="6" id="KW-1185">Reference proteome</keyword>
<gene>
    <name evidence="5" type="ORF">GCM10010226_20560</name>
</gene>
<dbReference type="InterPro" id="IPR027417">
    <property type="entry name" value="P-loop_NTPase"/>
</dbReference>
<accession>A0A918LSP9</accession>
<dbReference type="PRINTS" id="PR00038">
    <property type="entry name" value="HTHLUXR"/>
</dbReference>
<dbReference type="SUPFAM" id="SSF46894">
    <property type="entry name" value="C-terminal effector domain of the bipartite response regulators"/>
    <property type="match status" value="1"/>
</dbReference>
<dbReference type="GO" id="GO:0003677">
    <property type="term" value="F:DNA binding"/>
    <property type="evidence" value="ECO:0007669"/>
    <property type="project" value="InterPro"/>
</dbReference>
<protein>
    <submittedName>
        <fullName evidence="5">Transcriptional regulator</fullName>
    </submittedName>
</protein>
<organism evidence="5 6">
    <name type="scientific">Streptomyces phaeofaciens</name>
    <dbReference type="NCBI Taxonomy" id="68254"/>
    <lineage>
        <taxon>Bacteria</taxon>
        <taxon>Bacillati</taxon>
        <taxon>Actinomycetota</taxon>
        <taxon>Actinomycetes</taxon>
        <taxon>Kitasatosporales</taxon>
        <taxon>Streptomycetaceae</taxon>
        <taxon>Streptomyces</taxon>
    </lineage>
</organism>
<dbReference type="Pfam" id="PF00196">
    <property type="entry name" value="GerE"/>
    <property type="match status" value="1"/>
</dbReference>
<dbReference type="InterPro" id="IPR036388">
    <property type="entry name" value="WH-like_DNA-bd_sf"/>
</dbReference>
<dbReference type="PANTHER" id="PTHR16305:SF35">
    <property type="entry name" value="TRANSCRIPTIONAL ACTIVATOR DOMAIN"/>
    <property type="match status" value="1"/>
</dbReference>
<dbReference type="InterPro" id="IPR016032">
    <property type="entry name" value="Sig_transdc_resp-reg_C-effctor"/>
</dbReference>
<evidence type="ECO:0000313" key="6">
    <source>
        <dbReference type="Proteomes" id="UP000646776"/>
    </source>
</evidence>
<dbReference type="PANTHER" id="PTHR16305">
    <property type="entry name" value="TESTICULAR SOLUBLE ADENYLYL CYCLASE"/>
    <property type="match status" value="1"/>
</dbReference>
<dbReference type="RefSeq" id="WP_189710004.1">
    <property type="nucleotide sequence ID" value="NZ_BMSA01000004.1"/>
</dbReference>
<dbReference type="SMART" id="SM00421">
    <property type="entry name" value="HTH_LUXR"/>
    <property type="match status" value="1"/>
</dbReference>
<evidence type="ECO:0000313" key="5">
    <source>
        <dbReference type="EMBL" id="GGT43974.1"/>
    </source>
</evidence>
<feature type="region of interest" description="Disordered" evidence="3">
    <location>
        <begin position="525"/>
        <end position="550"/>
    </location>
</feature>
<reference evidence="5" key="1">
    <citation type="journal article" date="2014" name="Int. J. Syst. Evol. Microbiol.">
        <title>Complete genome sequence of Corynebacterium casei LMG S-19264T (=DSM 44701T), isolated from a smear-ripened cheese.</title>
        <authorList>
            <consortium name="US DOE Joint Genome Institute (JGI-PGF)"/>
            <person name="Walter F."/>
            <person name="Albersmeier A."/>
            <person name="Kalinowski J."/>
            <person name="Ruckert C."/>
        </authorList>
    </citation>
    <scope>NUCLEOTIDE SEQUENCE</scope>
    <source>
        <strain evidence="5">JCM 4125</strain>
    </source>
</reference>